<reference evidence="2" key="1">
    <citation type="submission" date="2020-04" db="EMBL/GenBank/DDBJ databases">
        <authorList>
            <person name="Chiriac C."/>
            <person name="Salcher M."/>
            <person name="Ghai R."/>
            <person name="Kavagutti S V."/>
        </authorList>
    </citation>
    <scope>NUCLEOTIDE SEQUENCE</scope>
</reference>
<feature type="transmembrane region" description="Helical" evidence="1">
    <location>
        <begin position="6"/>
        <end position="26"/>
    </location>
</feature>
<proteinExistence type="predicted"/>
<protein>
    <submittedName>
        <fullName evidence="2">Uncharacterized protein</fullName>
    </submittedName>
</protein>
<keyword evidence="1" id="KW-0472">Membrane</keyword>
<keyword evidence="1" id="KW-0812">Transmembrane</keyword>
<name>A0A6J5L1K3_9CAUD</name>
<evidence type="ECO:0000256" key="1">
    <source>
        <dbReference type="SAM" id="Phobius"/>
    </source>
</evidence>
<evidence type="ECO:0000313" key="2">
    <source>
        <dbReference type="EMBL" id="CAB4127176.1"/>
    </source>
</evidence>
<keyword evidence="1" id="KW-1133">Transmembrane helix</keyword>
<sequence length="70" mass="8029">MNKEVLWFFGVIIILVCSIIYGLSLIPKLPASEPTALFTKDGCTIYRWYDKGQRMYYTKCDDGTSPTISR</sequence>
<gene>
    <name evidence="2" type="ORF">UFOVP84_65</name>
</gene>
<dbReference type="EMBL" id="LR796208">
    <property type="protein sequence ID" value="CAB4127176.1"/>
    <property type="molecule type" value="Genomic_DNA"/>
</dbReference>
<organism evidence="2">
    <name type="scientific">uncultured Caudovirales phage</name>
    <dbReference type="NCBI Taxonomy" id="2100421"/>
    <lineage>
        <taxon>Viruses</taxon>
        <taxon>Duplodnaviria</taxon>
        <taxon>Heunggongvirae</taxon>
        <taxon>Uroviricota</taxon>
        <taxon>Caudoviricetes</taxon>
        <taxon>Peduoviridae</taxon>
        <taxon>Maltschvirus</taxon>
        <taxon>Maltschvirus maltsch</taxon>
    </lineage>
</organism>
<dbReference type="Pfam" id="PF16225">
    <property type="entry name" value="DUF4884"/>
    <property type="match status" value="1"/>
</dbReference>
<accession>A0A6J5L1K3</accession>
<dbReference type="InterPro" id="IPR032618">
    <property type="entry name" value="DUF4884"/>
</dbReference>